<dbReference type="Proteomes" id="UP000831859">
    <property type="component" value="Chromosome"/>
</dbReference>
<keyword evidence="2" id="KW-1185">Reference proteome</keyword>
<dbReference type="InterPro" id="IPR015955">
    <property type="entry name" value="Lactate_DH/Glyco_Ohase_4_C"/>
</dbReference>
<sequence length="298" mass="34205">MNNRLILSGNTTRIREFVKFLSIIDYPIEVLSLNNKLENFFNEFLTLNICNNFKILNTPVDNFENFDAILYLYDFPENVDNIEFLKDKVSNFRLLINDAIEKGFDGKILINGYHDDVITYFANKFTGKSFHNIIGLGTLPNTLIVKNILKNYFNVNYSDISISTLGNNACNVISWSRSYIGQSPILSYLSDKNNLFKDEIREQISGDLADGKTIKDDVLNFKSIIIIIDALYHKKPTILDLTNLSKVNNAIEVFSSPVFINEKGIFKYITFSLSDNEKDFLDHSVEQSKNIINKVMQK</sequence>
<dbReference type="PANTHER" id="PTHR43128:SF16">
    <property type="entry name" value="L-LACTATE DEHYDROGENASE"/>
    <property type="match status" value="1"/>
</dbReference>
<organism evidence="1 2">
    <name type="scientific">Apilactobacillus apisilvae</name>
    <dbReference type="NCBI Taxonomy" id="2923364"/>
    <lineage>
        <taxon>Bacteria</taxon>
        <taxon>Bacillati</taxon>
        <taxon>Bacillota</taxon>
        <taxon>Bacilli</taxon>
        <taxon>Lactobacillales</taxon>
        <taxon>Lactobacillaceae</taxon>
        <taxon>Apilactobacillus</taxon>
    </lineage>
</organism>
<evidence type="ECO:0000313" key="2">
    <source>
        <dbReference type="Proteomes" id="UP000831859"/>
    </source>
</evidence>
<dbReference type="PANTHER" id="PTHR43128">
    <property type="entry name" value="L-2-HYDROXYCARBOXYLATE DEHYDROGENASE (NAD(P)(+))"/>
    <property type="match status" value="1"/>
</dbReference>
<protein>
    <recommendedName>
        <fullName evidence="3">Lactate dehydrogenase</fullName>
    </recommendedName>
</protein>
<dbReference type="RefSeq" id="WP_249511494.1">
    <property type="nucleotide sequence ID" value="NZ_CP093362.1"/>
</dbReference>
<evidence type="ECO:0008006" key="3">
    <source>
        <dbReference type="Google" id="ProtNLM"/>
    </source>
</evidence>
<dbReference type="Gene3D" id="3.90.110.10">
    <property type="entry name" value="Lactate dehydrogenase/glycoside hydrolase, family 4, C-terminal"/>
    <property type="match status" value="1"/>
</dbReference>
<gene>
    <name evidence="1" type="ORF">MOO46_02755</name>
</gene>
<name>A0ABY4PIR5_9LACO</name>
<dbReference type="SUPFAM" id="SSF56327">
    <property type="entry name" value="LDH C-terminal domain-like"/>
    <property type="match status" value="1"/>
</dbReference>
<proteinExistence type="predicted"/>
<accession>A0ABY4PIR5</accession>
<reference evidence="1 2" key="1">
    <citation type="journal article" date="2022" name="Int. J. Syst. Evol. Microbiol.">
        <title>Apilactobacillus apisilvae sp. nov., Nicolia spurrieriana gen. nov. sp. nov., Bombilactobacillus folatiphilus sp. nov. and Bombilactobacillus thymidiniphilus sp. nov., four new lactic acid bacterial isolates from stingless bees Tetragonula carbonaria and Austroplebeia australis.</title>
        <authorList>
            <person name="Oliphant S.A."/>
            <person name="Watson-Haigh N.S."/>
            <person name="Sumby K.M."/>
            <person name="Gardner J."/>
            <person name="Groom S."/>
            <person name="Jiranek V."/>
        </authorList>
    </citation>
    <scope>NUCLEOTIDE SEQUENCE [LARGE SCALE GENOMIC DNA]</scope>
    <source>
        <strain evidence="1 2">SG5_A10</strain>
    </source>
</reference>
<dbReference type="EMBL" id="CP093362">
    <property type="protein sequence ID" value="UQS85523.1"/>
    <property type="molecule type" value="Genomic_DNA"/>
</dbReference>
<evidence type="ECO:0000313" key="1">
    <source>
        <dbReference type="EMBL" id="UQS85523.1"/>
    </source>
</evidence>